<evidence type="ECO:0000256" key="1">
    <source>
        <dbReference type="SAM" id="Phobius"/>
    </source>
</evidence>
<accession>A0ABZ0I0A3</accession>
<feature type="transmembrane region" description="Helical" evidence="1">
    <location>
        <begin position="105"/>
        <end position="123"/>
    </location>
</feature>
<dbReference type="Gene3D" id="1.25.40.10">
    <property type="entry name" value="Tetratricopeptide repeat domain"/>
    <property type="match status" value="1"/>
</dbReference>
<gene>
    <name evidence="2" type="ORF">R0135_10480</name>
</gene>
<dbReference type="InterPro" id="IPR011990">
    <property type="entry name" value="TPR-like_helical_dom_sf"/>
</dbReference>
<name>A0ABZ0I0A3_9GAMM</name>
<evidence type="ECO:0008006" key="4">
    <source>
        <dbReference type="Google" id="ProtNLM"/>
    </source>
</evidence>
<dbReference type="Proteomes" id="UP001626537">
    <property type="component" value="Chromosome"/>
</dbReference>
<organism evidence="2 3">
    <name type="scientific">Congregibacter variabilis</name>
    <dbReference type="NCBI Taxonomy" id="3081200"/>
    <lineage>
        <taxon>Bacteria</taxon>
        <taxon>Pseudomonadati</taxon>
        <taxon>Pseudomonadota</taxon>
        <taxon>Gammaproteobacteria</taxon>
        <taxon>Cellvibrionales</taxon>
        <taxon>Halieaceae</taxon>
        <taxon>Congregibacter</taxon>
    </lineage>
</organism>
<reference evidence="2 3" key="1">
    <citation type="submission" date="2023-10" db="EMBL/GenBank/DDBJ databases">
        <title>Two novel species belonging to the OM43/NOR5 clade.</title>
        <authorList>
            <person name="Park M."/>
        </authorList>
    </citation>
    <scope>NUCLEOTIDE SEQUENCE [LARGE SCALE GENOMIC DNA]</scope>
    <source>
        <strain evidence="2 3">IMCC43200</strain>
    </source>
</reference>
<dbReference type="Gene3D" id="3.40.50.10070">
    <property type="entry name" value="TolB, N-terminal domain"/>
    <property type="match status" value="1"/>
</dbReference>
<feature type="transmembrane region" description="Helical" evidence="1">
    <location>
        <begin position="27"/>
        <end position="48"/>
    </location>
</feature>
<keyword evidence="1" id="KW-0812">Transmembrane</keyword>
<keyword evidence="1" id="KW-0472">Membrane</keyword>
<evidence type="ECO:0000313" key="2">
    <source>
        <dbReference type="EMBL" id="WOJ92213.1"/>
    </source>
</evidence>
<evidence type="ECO:0000313" key="3">
    <source>
        <dbReference type="Proteomes" id="UP001626537"/>
    </source>
</evidence>
<sequence length="693" mass="76659">MACEVERYVVVSSLFAELRRRRVLRTLALYIVGTWGLMQVADVLLPALSLPEALIRYVLLIAIAGFPVALVFGWFFDITATGIRRTPAATSEDLDHAAPLRAADYLLLCALLTVLGVIGFGVLENADDLGVVLPSAERDDGPPMIGVLPFTVSGGGDDGAFFAEGVHDDLLNRLAQIQGLRVISRTSSMAYANSTKLITQIGKELDADAILEGGVRVAGQQMRINVQLIDAQTDDNLWAETYDRQLSAESIFAVQSEIARAIAKALQTSLSPSDEAQLAVVPTSNIAAYRAFHQAMRYQEQSSPGSNDYRSTLVGMLEKAIALDPQFVRPMMELVGVIAQANFSEPNPAEVAQTEDLITRIAEVAPGTAEHLTAQAYYLYYILRDYDRADQLITSARSLAPSDTRLLEIQSWIKRRKGDFDGFIEASRVAAELEPGNLRLRRGLIYRLMMVHRYDEAKQLADASPQTDVRLKLVTTELRYSQHHDLARYRQELKAQLDAGTVQDQRRILSDYRTVLLAQKDYAEAARIAPALKELYPQQDTAARLRSEIEFDLMPLLLRGDTEQLAAGVEALKDRLGTESLAAAEIWESTFPTEDAIFRLLEGDPEAAKADVMQFLRQNGQSPTAMFFVRQDACQALGLTQAVQETVACLRAGLASPSGVRPYLEPLLPYYDVIRSSPEFQALMEELRVEGWL</sequence>
<dbReference type="RefSeq" id="WP_407346795.1">
    <property type="nucleotide sequence ID" value="NZ_CP136864.1"/>
</dbReference>
<dbReference type="SUPFAM" id="SSF48452">
    <property type="entry name" value="TPR-like"/>
    <property type="match status" value="1"/>
</dbReference>
<dbReference type="EMBL" id="CP136864">
    <property type="protein sequence ID" value="WOJ92213.1"/>
    <property type="molecule type" value="Genomic_DNA"/>
</dbReference>
<protein>
    <recommendedName>
        <fullName evidence="4">TolB amino-terminal domain-containing protein</fullName>
    </recommendedName>
</protein>
<keyword evidence="1" id="KW-1133">Transmembrane helix</keyword>
<proteinExistence type="predicted"/>
<keyword evidence="3" id="KW-1185">Reference proteome</keyword>
<feature type="transmembrane region" description="Helical" evidence="1">
    <location>
        <begin position="54"/>
        <end position="76"/>
    </location>
</feature>